<feature type="signal peptide" evidence="2">
    <location>
        <begin position="1"/>
        <end position="26"/>
    </location>
</feature>
<feature type="compositionally biased region" description="Basic residues" evidence="1">
    <location>
        <begin position="55"/>
        <end position="64"/>
    </location>
</feature>
<evidence type="ECO:0000256" key="1">
    <source>
        <dbReference type="SAM" id="MobiDB-lite"/>
    </source>
</evidence>
<accession>A0A2M3ZPG6</accession>
<keyword evidence="2" id="KW-0732">Signal</keyword>
<evidence type="ECO:0000313" key="3">
    <source>
        <dbReference type="EMBL" id="MBW30431.1"/>
    </source>
</evidence>
<feature type="compositionally biased region" description="Basic residues" evidence="1">
    <location>
        <begin position="77"/>
        <end position="87"/>
    </location>
</feature>
<dbReference type="EMBL" id="GGFM01009680">
    <property type="protein sequence ID" value="MBW30431.1"/>
    <property type="molecule type" value="Transcribed_RNA"/>
</dbReference>
<protein>
    <submittedName>
        <fullName evidence="3">Putative secreted peptide</fullName>
    </submittedName>
</protein>
<name>A0A2M3ZPG6_9DIPT</name>
<organism evidence="3">
    <name type="scientific">Anopheles braziliensis</name>
    <dbReference type="NCBI Taxonomy" id="58242"/>
    <lineage>
        <taxon>Eukaryota</taxon>
        <taxon>Metazoa</taxon>
        <taxon>Ecdysozoa</taxon>
        <taxon>Arthropoda</taxon>
        <taxon>Hexapoda</taxon>
        <taxon>Insecta</taxon>
        <taxon>Pterygota</taxon>
        <taxon>Neoptera</taxon>
        <taxon>Endopterygota</taxon>
        <taxon>Diptera</taxon>
        <taxon>Nematocera</taxon>
        <taxon>Culicoidea</taxon>
        <taxon>Culicidae</taxon>
        <taxon>Anophelinae</taxon>
        <taxon>Anopheles</taxon>
    </lineage>
</organism>
<sequence length="107" mass="12006">MVLLLLSICLIFQLFFLQSRLRRCNSDALVSARFPLVEALLHIHKCGTVAARQQQNKHSRRAGTKKQTIAHTAQPHRCARSTTHTRARTYDATATTTTTTTNDESAE</sequence>
<proteinExistence type="predicted"/>
<dbReference type="AlphaFoldDB" id="A0A2M3ZPG6"/>
<feature type="region of interest" description="Disordered" evidence="1">
    <location>
        <begin position="53"/>
        <end position="107"/>
    </location>
</feature>
<feature type="chain" id="PRO_5014682314" evidence="2">
    <location>
        <begin position="27"/>
        <end position="107"/>
    </location>
</feature>
<feature type="compositionally biased region" description="Low complexity" evidence="1">
    <location>
        <begin position="90"/>
        <end position="101"/>
    </location>
</feature>
<reference evidence="3" key="1">
    <citation type="submission" date="2018-01" db="EMBL/GenBank/DDBJ databases">
        <title>An insight into the sialome of Amazonian anophelines.</title>
        <authorList>
            <person name="Ribeiro J.M."/>
            <person name="Scarpassa V."/>
            <person name="Calvo E."/>
        </authorList>
    </citation>
    <scope>NUCLEOTIDE SEQUENCE</scope>
    <source>
        <tissue evidence="3">Salivary glands</tissue>
    </source>
</reference>
<evidence type="ECO:0000256" key="2">
    <source>
        <dbReference type="SAM" id="SignalP"/>
    </source>
</evidence>